<evidence type="ECO:0000313" key="1">
    <source>
        <dbReference type="EMBL" id="MBB5348275.1"/>
    </source>
</evidence>
<proteinExistence type="predicted"/>
<protein>
    <submittedName>
        <fullName evidence="1">Uncharacterized protein</fullName>
    </submittedName>
</protein>
<sequence length="98" mass="10651">MAGYHSRITPVAGVGQAGSIPYLQRDDGAVIVILPLDNVFQTEAVAGKFQRIDEILTQTGKVADRELWLTGGVDGGARKMLETVGWKITEKAGDRLRR</sequence>
<accession>A0A840URJ9</accession>
<dbReference type="Proteomes" id="UP000539642">
    <property type="component" value="Unassembled WGS sequence"/>
</dbReference>
<keyword evidence="2" id="KW-1185">Reference proteome</keyword>
<organism evidence="1 2">
    <name type="scientific">Desulfoprunum benzoelyticum</name>
    <dbReference type="NCBI Taxonomy" id="1506996"/>
    <lineage>
        <taxon>Bacteria</taxon>
        <taxon>Pseudomonadati</taxon>
        <taxon>Thermodesulfobacteriota</taxon>
        <taxon>Desulfobulbia</taxon>
        <taxon>Desulfobulbales</taxon>
        <taxon>Desulfobulbaceae</taxon>
        <taxon>Desulfoprunum</taxon>
    </lineage>
</organism>
<dbReference type="RefSeq" id="WP_183350850.1">
    <property type="nucleotide sequence ID" value="NZ_JACHEO010000010.1"/>
</dbReference>
<name>A0A840URJ9_9BACT</name>
<dbReference type="EMBL" id="JACHEO010000010">
    <property type="protein sequence ID" value="MBB5348275.1"/>
    <property type="molecule type" value="Genomic_DNA"/>
</dbReference>
<reference evidence="1 2" key="1">
    <citation type="submission" date="2020-08" db="EMBL/GenBank/DDBJ databases">
        <title>Genomic Encyclopedia of Type Strains, Phase IV (KMG-IV): sequencing the most valuable type-strain genomes for metagenomic binning, comparative biology and taxonomic classification.</title>
        <authorList>
            <person name="Goeker M."/>
        </authorList>
    </citation>
    <scope>NUCLEOTIDE SEQUENCE [LARGE SCALE GENOMIC DNA]</scope>
    <source>
        <strain evidence="1 2">DSM 28570</strain>
    </source>
</reference>
<comment type="caution">
    <text evidence="1">The sequence shown here is derived from an EMBL/GenBank/DDBJ whole genome shotgun (WGS) entry which is preliminary data.</text>
</comment>
<gene>
    <name evidence="1" type="ORF">HNQ81_002006</name>
</gene>
<dbReference type="AlphaFoldDB" id="A0A840URJ9"/>
<evidence type="ECO:0000313" key="2">
    <source>
        <dbReference type="Proteomes" id="UP000539642"/>
    </source>
</evidence>